<dbReference type="Pfam" id="PF02413">
    <property type="entry name" value="Caudo_TAP"/>
    <property type="match status" value="1"/>
</dbReference>
<organism evidence="2 3">
    <name type="scientific">Chromobacterium sinusclupearum</name>
    <dbReference type="NCBI Taxonomy" id="2077146"/>
    <lineage>
        <taxon>Bacteria</taxon>
        <taxon>Pseudomonadati</taxon>
        <taxon>Pseudomonadota</taxon>
        <taxon>Betaproteobacteria</taxon>
        <taxon>Neisseriales</taxon>
        <taxon>Chromobacteriaceae</taxon>
        <taxon>Chromobacterium</taxon>
    </lineage>
</organism>
<dbReference type="InterPro" id="IPR003458">
    <property type="entry name" value="Phage_T4_Gp38_tail_assem"/>
</dbReference>
<evidence type="ECO:0008006" key="4">
    <source>
        <dbReference type="Google" id="ProtNLM"/>
    </source>
</evidence>
<reference evidence="2 3" key="1">
    <citation type="submission" date="2018-01" db="EMBL/GenBank/DDBJ databases">
        <title>Genomic Sequence of Chromobacterium MWU13-2610 from wild cranberry bogs within the Cape Cod National Seashore.</title>
        <authorList>
            <person name="O'Hara-Hanley K."/>
            <person name="Soby S."/>
            <person name="Harrison A."/>
        </authorList>
    </citation>
    <scope>NUCLEOTIDE SEQUENCE [LARGE SCALE GENOMIC DNA]</scope>
    <source>
        <strain evidence="2 3">MWU13-2610</strain>
    </source>
</reference>
<keyword evidence="3" id="KW-1185">Reference proteome</keyword>
<dbReference type="EMBL" id="PPTF01000023">
    <property type="protein sequence ID" value="POA99244.1"/>
    <property type="molecule type" value="Genomic_DNA"/>
</dbReference>
<name>A0A2K4MQ70_9NEIS</name>
<dbReference type="Proteomes" id="UP000236416">
    <property type="component" value="Unassembled WGS sequence"/>
</dbReference>
<evidence type="ECO:0000313" key="3">
    <source>
        <dbReference type="Proteomes" id="UP000236416"/>
    </source>
</evidence>
<gene>
    <name evidence="2" type="ORF">C2134_07475</name>
</gene>
<accession>A0A2K4MQ70</accession>
<protein>
    <recommendedName>
        <fullName evidence="4">Tail fiber assembly protein</fullName>
    </recommendedName>
</protein>
<evidence type="ECO:0000313" key="2">
    <source>
        <dbReference type="EMBL" id="POA99244.1"/>
    </source>
</evidence>
<feature type="region of interest" description="Disordered" evidence="1">
    <location>
        <begin position="1"/>
        <end position="35"/>
    </location>
</feature>
<dbReference type="AlphaFoldDB" id="A0A2K4MQ70"/>
<comment type="caution">
    <text evidence="2">The sequence shown here is derived from an EMBL/GenBank/DDBJ whole genome shotgun (WGS) entry which is preliminary data.</text>
</comment>
<evidence type="ECO:0000256" key="1">
    <source>
        <dbReference type="SAM" id="MobiDB-lite"/>
    </source>
</evidence>
<sequence>MHPQFPVPAITVPSPPAPATSPCSPASNTEEPAMSDNNKTVYAYHPQTGEYQGQTAADPSPLQPGVWLLPAYSTELQPPVAAERQTAVFHDGGWTVTPDWRAVKLWSVDTAQPVQARLGDTPDSLRATLLQPCEFPAWDGKGWAINKTAQAAALAQKTNTELKQRLADAYAARRPLEDAESLGIASAAELDKLADWKRYCVDLSRLPDLAMWPRLVETDWPKQPA</sequence>
<proteinExistence type="predicted"/>